<comment type="caution">
    <text evidence="1">The sequence shown here is derived from an EMBL/GenBank/DDBJ whole genome shotgun (WGS) entry which is preliminary data.</text>
</comment>
<name>A0A8S1NJJ7_PARPR</name>
<keyword evidence="2" id="KW-1185">Reference proteome</keyword>
<reference evidence="1" key="1">
    <citation type="submission" date="2021-01" db="EMBL/GenBank/DDBJ databases">
        <authorList>
            <consortium name="Genoscope - CEA"/>
            <person name="William W."/>
        </authorList>
    </citation>
    <scope>NUCLEOTIDE SEQUENCE</scope>
</reference>
<evidence type="ECO:0000313" key="1">
    <source>
        <dbReference type="EMBL" id="CAD8091539.1"/>
    </source>
</evidence>
<accession>A0A8S1NJJ7</accession>
<proteinExistence type="predicted"/>
<gene>
    <name evidence="1" type="ORF">PPRIM_AZ9-3.1.T0880121</name>
</gene>
<evidence type="ECO:0000313" key="2">
    <source>
        <dbReference type="Proteomes" id="UP000688137"/>
    </source>
</evidence>
<dbReference type="Proteomes" id="UP000688137">
    <property type="component" value="Unassembled WGS sequence"/>
</dbReference>
<organism evidence="1 2">
    <name type="scientific">Paramecium primaurelia</name>
    <dbReference type="NCBI Taxonomy" id="5886"/>
    <lineage>
        <taxon>Eukaryota</taxon>
        <taxon>Sar</taxon>
        <taxon>Alveolata</taxon>
        <taxon>Ciliophora</taxon>
        <taxon>Intramacronucleata</taxon>
        <taxon>Oligohymenophorea</taxon>
        <taxon>Peniculida</taxon>
        <taxon>Parameciidae</taxon>
        <taxon>Paramecium</taxon>
    </lineage>
</organism>
<sequence length="178" mass="21150">MINQLILKKLNQQSKLKQIQYFIKMVFNKMNQENHLKSEIINWTAVKKTLIEQISKFQNNFEISLSKQLVLNLFCLLVDHKIRKNEHNNKKMIQKQQQERNVIILTDSIFQKEQSNQPFISTIIDSIIYEELVNKSADNLIIKQQIPIIKRSNFYTFLTPQHSHQSAEEINNLLKDIN</sequence>
<protein>
    <submittedName>
        <fullName evidence="1">Uncharacterized protein</fullName>
    </submittedName>
</protein>
<dbReference type="AlphaFoldDB" id="A0A8S1NJJ7"/>
<dbReference type="EMBL" id="CAJJDM010000091">
    <property type="protein sequence ID" value="CAD8091539.1"/>
    <property type="molecule type" value="Genomic_DNA"/>
</dbReference>